<dbReference type="SUPFAM" id="SSF56935">
    <property type="entry name" value="Porins"/>
    <property type="match status" value="1"/>
</dbReference>
<name>A0AA92SYZ0_9BACT</name>
<accession>A0AA92SYZ0</accession>
<evidence type="ECO:0000259" key="14">
    <source>
        <dbReference type="Pfam" id="PF07715"/>
    </source>
</evidence>
<dbReference type="InterPro" id="IPR023997">
    <property type="entry name" value="TonB-dep_OMP_SusC/RagA_CS"/>
</dbReference>
<comment type="caution">
    <text evidence="15">The sequence shown here is derived from an EMBL/GenBank/DDBJ whole genome shotgun (WGS) entry which is preliminary data.</text>
</comment>
<keyword evidence="6 11" id="KW-0798">TonB box</keyword>
<dbReference type="Pfam" id="PF07715">
    <property type="entry name" value="Plug"/>
    <property type="match status" value="1"/>
</dbReference>
<feature type="signal peptide" evidence="12">
    <location>
        <begin position="1"/>
        <end position="21"/>
    </location>
</feature>
<keyword evidence="4 10" id="KW-0812">Transmembrane</keyword>
<evidence type="ECO:0000256" key="11">
    <source>
        <dbReference type="RuleBase" id="RU003357"/>
    </source>
</evidence>
<evidence type="ECO:0000256" key="12">
    <source>
        <dbReference type="SAM" id="SignalP"/>
    </source>
</evidence>
<protein>
    <submittedName>
        <fullName evidence="15">TonB-dependent receptor</fullName>
    </submittedName>
</protein>
<dbReference type="RefSeq" id="WP_117693295.1">
    <property type="nucleotide sequence ID" value="NZ_QSSA01000010.1"/>
</dbReference>
<evidence type="ECO:0000256" key="10">
    <source>
        <dbReference type="PROSITE-ProRule" id="PRU01360"/>
    </source>
</evidence>
<feature type="domain" description="TonB-dependent receptor plug" evidence="14">
    <location>
        <begin position="113"/>
        <end position="232"/>
    </location>
</feature>
<evidence type="ECO:0000256" key="2">
    <source>
        <dbReference type="ARBA" id="ARBA00022448"/>
    </source>
</evidence>
<dbReference type="Gene3D" id="2.170.130.10">
    <property type="entry name" value="TonB-dependent receptor, plug domain"/>
    <property type="match status" value="1"/>
</dbReference>
<evidence type="ECO:0000256" key="3">
    <source>
        <dbReference type="ARBA" id="ARBA00022452"/>
    </source>
</evidence>
<reference evidence="15 16" key="1">
    <citation type="submission" date="2018-08" db="EMBL/GenBank/DDBJ databases">
        <title>A genome reference for cultivated species of the human gut microbiota.</title>
        <authorList>
            <person name="Zou Y."/>
            <person name="Xue W."/>
            <person name="Luo G."/>
        </authorList>
    </citation>
    <scope>NUCLEOTIDE SEQUENCE [LARGE SCALE GENOMIC DNA]</scope>
    <source>
        <strain evidence="15 16">TF06-40</strain>
    </source>
</reference>
<evidence type="ECO:0000313" key="16">
    <source>
        <dbReference type="Proteomes" id="UP000261187"/>
    </source>
</evidence>
<dbReference type="InterPro" id="IPR000531">
    <property type="entry name" value="Beta-barrel_TonB"/>
</dbReference>
<dbReference type="EMBL" id="QSSA01000010">
    <property type="protein sequence ID" value="RGL61414.1"/>
    <property type="molecule type" value="Genomic_DNA"/>
</dbReference>
<evidence type="ECO:0000256" key="6">
    <source>
        <dbReference type="ARBA" id="ARBA00023077"/>
    </source>
</evidence>
<evidence type="ECO:0000256" key="5">
    <source>
        <dbReference type="ARBA" id="ARBA00022729"/>
    </source>
</evidence>
<sequence length="1025" mass="113465">MFKRIALFVGGAILSCGVAFAQTSVTGKVVASEDGEPVIGASIKVAGTNTGTVTDVDGNFSLNVPAGSKLEITYIGMNPQTVKASSNMKIALTSDNKTLDEVVVVAYGTTTKASFTGSAAVMKDKDMSAAKSSLIKSLEGKMAGVNLGASTGDPGSDQSILIRGIGSINGSTQPLFVIDGVPVSNSDMENAGGHTRSQSILSSINPNDIESMTVLKDAAASSLYGSRAANGVIIITTKKGKEGKTHVNYDMQMGWSNIAKKSAFETMNSAELKEYWTDAVKNYFEMYPNALNAYYPGMDASSAALAEIKSGYFNNYDSNETTDWYKEIYRTGFTTDHQISIDGGNDRTKFFTSFGYNKVNGTVKGSSFDRYSGRLNLDHKVTDWFKVSAKEMLSFTNTSGFRDQGDQAQGFGTSSPMSVLFSMDPTAKVKNEDGSYNASASFSSTISNPNLMFGDVKDQGDRSETLDAELMRSLTNVEGELKLPYDLTLRSIFGFDYMNNSIREFWAPKSVNGKAQNGIGSRSVYTSKTLTSSTTLNYNHSFGKHNLAAMAGFETEKRDLLILYASAQNYAAALPELSNGQSNSNSSVSYTAAMMSWLGSLNYNYDNKYYFSASYRRDGSSRLAADNRWSDFFSVSGAWRISSEEFLKDNDLFSDLKLRLSYGTNGNLPTDYYGYMGTYSTSGGYGSQPAIFWGQMANEKLSWEKSHNFNIGLDWTLYNRVTLTFDYYNKLTKDLLFQMPVSYVTGFNSYWNNIGELKNQGLEFSISSQNIRTNDFSWTTDFNLTKQSIKVNKLPNGDDVQYGDGNMYLLREGESMHTFYLPKAKGVNSETGLMEFWIDPEDESKGVTPVYSKAGKTIVGKGVPDWIGGMTNTFRYKDFDLSFMISYQFGGDLFDYPGYFLTYSDGVRMGTFNMSKRVAGNYWKKPGDVAEFPKPIMGNPYRSDKFSSREIISTDNIRMRDITIGWTVPYFKKYISNLRVYFRATNPFLIYNAAKDLDPDVDVNGYRQTDTPTTRQFLFGLNFSF</sequence>
<dbReference type="InterPro" id="IPR037066">
    <property type="entry name" value="Plug_dom_sf"/>
</dbReference>
<keyword evidence="9 10" id="KW-0998">Cell outer membrane</keyword>
<dbReference type="NCBIfam" id="TIGR04056">
    <property type="entry name" value="OMP_RagA_SusC"/>
    <property type="match status" value="1"/>
</dbReference>
<proteinExistence type="inferred from homology"/>
<comment type="subcellular location">
    <subcellularLocation>
        <location evidence="1 10">Cell outer membrane</location>
        <topology evidence="1 10">Multi-pass membrane protein</topology>
    </subcellularLocation>
</comment>
<feature type="domain" description="TonB-dependent receptor-like beta-barrel" evidence="13">
    <location>
        <begin position="437"/>
        <end position="799"/>
    </location>
</feature>
<dbReference type="InterPro" id="IPR036942">
    <property type="entry name" value="Beta-barrel_TonB_sf"/>
</dbReference>
<dbReference type="Pfam" id="PF13715">
    <property type="entry name" value="CarbopepD_reg_2"/>
    <property type="match status" value="1"/>
</dbReference>
<evidence type="ECO:0000256" key="1">
    <source>
        <dbReference type="ARBA" id="ARBA00004571"/>
    </source>
</evidence>
<feature type="chain" id="PRO_5041641067" evidence="12">
    <location>
        <begin position="22"/>
        <end position="1025"/>
    </location>
</feature>
<dbReference type="InterPro" id="IPR023996">
    <property type="entry name" value="TonB-dep_OMP_SusC/RagA"/>
</dbReference>
<evidence type="ECO:0000256" key="9">
    <source>
        <dbReference type="ARBA" id="ARBA00023237"/>
    </source>
</evidence>
<evidence type="ECO:0000256" key="4">
    <source>
        <dbReference type="ARBA" id="ARBA00022692"/>
    </source>
</evidence>
<dbReference type="InterPro" id="IPR012910">
    <property type="entry name" value="Plug_dom"/>
</dbReference>
<comment type="similarity">
    <text evidence="10 11">Belongs to the TonB-dependent receptor family.</text>
</comment>
<dbReference type="SUPFAM" id="SSF49464">
    <property type="entry name" value="Carboxypeptidase regulatory domain-like"/>
    <property type="match status" value="1"/>
</dbReference>
<keyword evidence="5 12" id="KW-0732">Signal</keyword>
<organism evidence="15 16">
    <name type="scientific">Segatella copri</name>
    <dbReference type="NCBI Taxonomy" id="165179"/>
    <lineage>
        <taxon>Bacteria</taxon>
        <taxon>Pseudomonadati</taxon>
        <taxon>Bacteroidota</taxon>
        <taxon>Bacteroidia</taxon>
        <taxon>Bacteroidales</taxon>
        <taxon>Prevotellaceae</taxon>
        <taxon>Segatella</taxon>
    </lineage>
</organism>
<dbReference type="PROSITE" id="PS52016">
    <property type="entry name" value="TONB_DEPENDENT_REC_3"/>
    <property type="match status" value="1"/>
</dbReference>
<dbReference type="AlphaFoldDB" id="A0AA92SYZ0"/>
<keyword evidence="2 10" id="KW-0813">Transport</keyword>
<keyword evidence="8 15" id="KW-0675">Receptor</keyword>
<dbReference type="InterPro" id="IPR008969">
    <property type="entry name" value="CarboxyPept-like_regulatory"/>
</dbReference>
<evidence type="ECO:0000313" key="15">
    <source>
        <dbReference type="EMBL" id="RGL61414.1"/>
    </source>
</evidence>
<dbReference type="Pfam" id="PF00593">
    <property type="entry name" value="TonB_dep_Rec_b-barrel"/>
    <property type="match status" value="1"/>
</dbReference>
<dbReference type="GO" id="GO:0009279">
    <property type="term" value="C:cell outer membrane"/>
    <property type="evidence" value="ECO:0007669"/>
    <property type="project" value="UniProtKB-SubCell"/>
</dbReference>
<dbReference type="Proteomes" id="UP000261187">
    <property type="component" value="Unassembled WGS sequence"/>
</dbReference>
<dbReference type="PANTHER" id="PTHR30069:SF29">
    <property type="entry name" value="HEMOGLOBIN AND HEMOGLOBIN-HAPTOGLOBIN-BINDING PROTEIN 1-RELATED"/>
    <property type="match status" value="1"/>
</dbReference>
<dbReference type="FunFam" id="2.60.40.1120:FF:000003">
    <property type="entry name" value="Outer membrane protein Omp121"/>
    <property type="match status" value="1"/>
</dbReference>
<dbReference type="InterPro" id="IPR039426">
    <property type="entry name" value="TonB-dep_rcpt-like"/>
</dbReference>
<gene>
    <name evidence="15" type="ORF">DXC61_06270</name>
</gene>
<dbReference type="NCBIfam" id="TIGR04057">
    <property type="entry name" value="SusC_RagA_signa"/>
    <property type="match status" value="1"/>
</dbReference>
<keyword evidence="3 10" id="KW-1134">Transmembrane beta strand</keyword>
<keyword evidence="7 10" id="KW-0472">Membrane</keyword>
<evidence type="ECO:0000256" key="8">
    <source>
        <dbReference type="ARBA" id="ARBA00023170"/>
    </source>
</evidence>
<dbReference type="GO" id="GO:0044718">
    <property type="term" value="P:siderophore transmembrane transport"/>
    <property type="evidence" value="ECO:0007669"/>
    <property type="project" value="TreeGrafter"/>
</dbReference>
<dbReference type="GO" id="GO:0015344">
    <property type="term" value="F:siderophore uptake transmembrane transporter activity"/>
    <property type="evidence" value="ECO:0007669"/>
    <property type="project" value="TreeGrafter"/>
</dbReference>
<dbReference type="PANTHER" id="PTHR30069">
    <property type="entry name" value="TONB-DEPENDENT OUTER MEMBRANE RECEPTOR"/>
    <property type="match status" value="1"/>
</dbReference>
<evidence type="ECO:0000256" key="7">
    <source>
        <dbReference type="ARBA" id="ARBA00023136"/>
    </source>
</evidence>
<dbReference type="Gene3D" id="2.60.40.1120">
    <property type="entry name" value="Carboxypeptidase-like, regulatory domain"/>
    <property type="match status" value="1"/>
</dbReference>
<evidence type="ECO:0000259" key="13">
    <source>
        <dbReference type="Pfam" id="PF00593"/>
    </source>
</evidence>
<dbReference type="PROSITE" id="PS51257">
    <property type="entry name" value="PROKAR_LIPOPROTEIN"/>
    <property type="match status" value="1"/>
</dbReference>
<dbReference type="Gene3D" id="2.40.170.20">
    <property type="entry name" value="TonB-dependent receptor, beta-barrel domain"/>
    <property type="match status" value="1"/>
</dbReference>